<evidence type="ECO:0000313" key="4">
    <source>
        <dbReference type="Proteomes" id="UP000198406"/>
    </source>
</evidence>
<dbReference type="OrthoDB" id="2335338at2759"/>
<feature type="signal peptide" evidence="2">
    <location>
        <begin position="1"/>
        <end position="21"/>
    </location>
</feature>
<dbReference type="EMBL" id="BDSP01000084">
    <property type="protein sequence ID" value="GAX14858.1"/>
    <property type="molecule type" value="Genomic_DNA"/>
</dbReference>
<sequence length="310" mass="35731">MNRRTTIEVFLFLVCWKHSQSFLPSQTLHPPPFLVSRRSSSTCRTSNDDENDFDVEIARQQLDKLIKKGEESKKKKEGKEYSVSRLISPYYEITLPPPPPMTAMERDRRLAEIKIIQRLTEEDATDDLWELWFNERGATARDGLKQADQLMSDPNTWKQCEMVLLNLLHKHGVYFVEPVNRLATLYYLQGRYDQSFKLCQVVLELKPWHFGALSGIVAVCIGKGDREAARFWADRRLPNMVSASSFPPFSDTGAVNPRRKEWVERAVHDAAEALLAAEMRTAKSFGAPEDYYSKSENSTDSENDMSDEWQ</sequence>
<protein>
    <submittedName>
        <fullName evidence="3">Uncharacterized protein</fullName>
    </submittedName>
</protein>
<organism evidence="3 4">
    <name type="scientific">Fistulifera solaris</name>
    <name type="common">Oleaginous diatom</name>
    <dbReference type="NCBI Taxonomy" id="1519565"/>
    <lineage>
        <taxon>Eukaryota</taxon>
        <taxon>Sar</taxon>
        <taxon>Stramenopiles</taxon>
        <taxon>Ochrophyta</taxon>
        <taxon>Bacillariophyta</taxon>
        <taxon>Bacillariophyceae</taxon>
        <taxon>Bacillariophycidae</taxon>
        <taxon>Naviculales</taxon>
        <taxon>Naviculaceae</taxon>
        <taxon>Fistulifera</taxon>
    </lineage>
</organism>
<accession>A0A1Z5JM45</accession>
<comment type="caution">
    <text evidence="3">The sequence shown here is derived from an EMBL/GenBank/DDBJ whole genome shotgun (WGS) entry which is preliminary data.</text>
</comment>
<keyword evidence="2" id="KW-0732">Signal</keyword>
<reference evidence="3 4" key="1">
    <citation type="journal article" date="2015" name="Plant Cell">
        <title>Oil accumulation by the oleaginous diatom Fistulifera solaris as revealed by the genome and transcriptome.</title>
        <authorList>
            <person name="Tanaka T."/>
            <person name="Maeda Y."/>
            <person name="Veluchamy A."/>
            <person name="Tanaka M."/>
            <person name="Abida H."/>
            <person name="Marechal E."/>
            <person name="Bowler C."/>
            <person name="Muto M."/>
            <person name="Sunaga Y."/>
            <person name="Tanaka M."/>
            <person name="Yoshino T."/>
            <person name="Taniguchi T."/>
            <person name="Fukuda Y."/>
            <person name="Nemoto M."/>
            <person name="Matsumoto M."/>
            <person name="Wong P.S."/>
            <person name="Aburatani S."/>
            <person name="Fujibuchi W."/>
        </authorList>
    </citation>
    <scope>NUCLEOTIDE SEQUENCE [LARGE SCALE GENOMIC DNA]</scope>
    <source>
        <strain evidence="3 4">JPCC DA0580</strain>
    </source>
</reference>
<dbReference type="Proteomes" id="UP000198406">
    <property type="component" value="Unassembled WGS sequence"/>
</dbReference>
<dbReference type="Gene3D" id="1.25.40.10">
    <property type="entry name" value="Tetratricopeptide repeat domain"/>
    <property type="match status" value="1"/>
</dbReference>
<proteinExistence type="predicted"/>
<evidence type="ECO:0000256" key="2">
    <source>
        <dbReference type="SAM" id="SignalP"/>
    </source>
</evidence>
<name>A0A1Z5JM45_FISSO</name>
<dbReference type="InterPro" id="IPR011990">
    <property type="entry name" value="TPR-like_helical_dom_sf"/>
</dbReference>
<feature type="chain" id="PRO_5012509570" evidence="2">
    <location>
        <begin position="22"/>
        <end position="310"/>
    </location>
</feature>
<evidence type="ECO:0000256" key="1">
    <source>
        <dbReference type="SAM" id="MobiDB-lite"/>
    </source>
</evidence>
<evidence type="ECO:0000313" key="3">
    <source>
        <dbReference type="EMBL" id="GAX14858.1"/>
    </source>
</evidence>
<feature type="region of interest" description="Disordered" evidence="1">
    <location>
        <begin position="288"/>
        <end position="310"/>
    </location>
</feature>
<dbReference type="InParanoid" id="A0A1Z5JM45"/>
<dbReference type="AlphaFoldDB" id="A0A1Z5JM45"/>
<gene>
    <name evidence="3" type="ORF">FisN_29Lh070</name>
</gene>
<dbReference type="SUPFAM" id="SSF48452">
    <property type="entry name" value="TPR-like"/>
    <property type="match status" value="1"/>
</dbReference>
<feature type="compositionally biased region" description="Acidic residues" evidence="1">
    <location>
        <begin position="299"/>
        <end position="310"/>
    </location>
</feature>
<keyword evidence="4" id="KW-1185">Reference proteome</keyword>